<keyword evidence="4 6" id="KW-0460">Magnesium</keyword>
<evidence type="ECO:0000256" key="7">
    <source>
        <dbReference type="PIRSR" id="PIRSR604808-3"/>
    </source>
</evidence>
<dbReference type="GO" id="GO:0008081">
    <property type="term" value="F:phosphoric diester hydrolase activity"/>
    <property type="evidence" value="ECO:0007669"/>
    <property type="project" value="TreeGrafter"/>
</dbReference>
<keyword evidence="10" id="KW-0255">Endonuclease</keyword>
<feature type="site" description="Transition state stabilizer" evidence="7">
    <location>
        <position position="229"/>
    </location>
</feature>
<protein>
    <submittedName>
        <fullName evidence="10">Endonuclease/exonuclease/phosphatase</fullName>
    </submittedName>
</protein>
<evidence type="ECO:0000313" key="11">
    <source>
        <dbReference type="Proteomes" id="UP001222325"/>
    </source>
</evidence>
<gene>
    <name evidence="10" type="ORF">B0H15DRAFT_773973</name>
</gene>
<feature type="binding site" evidence="6">
    <location>
        <position position="227"/>
    </location>
    <ligand>
        <name>Mg(2+)</name>
        <dbReference type="ChEBI" id="CHEBI:18420"/>
        <label>1</label>
    </ligand>
</feature>
<name>A0AAD6UAQ0_9AGAR</name>
<keyword evidence="6" id="KW-0464">Manganese</keyword>
<feature type="active site" evidence="5">
    <location>
        <position position="193"/>
    </location>
</feature>
<evidence type="ECO:0000256" key="1">
    <source>
        <dbReference type="ARBA" id="ARBA00007092"/>
    </source>
</evidence>
<dbReference type="Gene3D" id="3.60.10.10">
    <property type="entry name" value="Endonuclease/exonuclease/phosphatase"/>
    <property type="match status" value="1"/>
</dbReference>
<dbReference type="InterPro" id="IPR004808">
    <property type="entry name" value="AP_endonuc_1"/>
</dbReference>
<feature type="region of interest" description="Disordered" evidence="8">
    <location>
        <begin position="1"/>
        <end position="22"/>
    </location>
</feature>
<dbReference type="GO" id="GO:0005634">
    <property type="term" value="C:nucleus"/>
    <property type="evidence" value="ECO:0007669"/>
    <property type="project" value="TreeGrafter"/>
</dbReference>
<dbReference type="InterPro" id="IPR036691">
    <property type="entry name" value="Endo/exonu/phosph_ase_sf"/>
</dbReference>
<dbReference type="AlphaFoldDB" id="A0AAD6UAQ0"/>
<dbReference type="GO" id="GO:0003906">
    <property type="term" value="F:DNA-(apurinic or apyrimidinic site) endonuclease activity"/>
    <property type="evidence" value="ECO:0007669"/>
    <property type="project" value="TreeGrafter"/>
</dbReference>
<feature type="active site" description="Proton donor/acceptor" evidence="5">
    <location>
        <position position="227"/>
    </location>
</feature>
<feature type="site" description="Important for catalytic activity" evidence="7">
    <location>
        <position position="290"/>
    </location>
</feature>
<evidence type="ECO:0000256" key="4">
    <source>
        <dbReference type="ARBA" id="ARBA00022842"/>
    </source>
</evidence>
<evidence type="ECO:0000256" key="6">
    <source>
        <dbReference type="PIRSR" id="PIRSR604808-2"/>
    </source>
</evidence>
<dbReference type="PANTHER" id="PTHR22748">
    <property type="entry name" value="AP ENDONUCLEASE"/>
    <property type="match status" value="1"/>
</dbReference>
<dbReference type="Pfam" id="PF03372">
    <property type="entry name" value="Exo_endo_phos"/>
    <property type="match status" value="1"/>
</dbReference>
<dbReference type="GO" id="GO:0006284">
    <property type="term" value="P:base-excision repair"/>
    <property type="evidence" value="ECO:0007669"/>
    <property type="project" value="TreeGrafter"/>
</dbReference>
<comment type="similarity">
    <text evidence="1">Belongs to the DNA repair enzymes AP/ExoA family.</text>
</comment>
<dbReference type="SUPFAM" id="SSF56219">
    <property type="entry name" value="DNase I-like"/>
    <property type="match status" value="1"/>
</dbReference>
<feature type="binding site" evidence="6">
    <location>
        <position position="316"/>
    </location>
    <ligand>
        <name>Mg(2+)</name>
        <dbReference type="ChEBI" id="CHEBI:18420"/>
        <label>1</label>
    </ligand>
</feature>
<keyword evidence="10" id="KW-0540">Nuclease</keyword>
<feature type="site" description="Interaction with DNA substrate" evidence="7">
    <location>
        <position position="316"/>
    </location>
</feature>
<feature type="binding site" evidence="6">
    <location>
        <position position="315"/>
    </location>
    <ligand>
        <name>Mg(2+)</name>
        <dbReference type="ChEBI" id="CHEBI:18420"/>
        <label>1</label>
    </ligand>
</feature>
<dbReference type="PANTHER" id="PTHR22748:SF26">
    <property type="entry name" value="ENDONUCLEASE_EXONUCLEASE_PHOSPHATASE DOMAIN-CONTAINING PROTEIN"/>
    <property type="match status" value="1"/>
</dbReference>
<feature type="compositionally biased region" description="Basic and acidic residues" evidence="8">
    <location>
        <begin position="1"/>
        <end position="11"/>
    </location>
</feature>
<evidence type="ECO:0000256" key="5">
    <source>
        <dbReference type="PIRSR" id="PIRSR604808-1"/>
    </source>
</evidence>
<evidence type="ECO:0000313" key="10">
    <source>
        <dbReference type="EMBL" id="KAJ7096543.1"/>
    </source>
</evidence>
<comment type="cofactor">
    <cofactor evidence="6">
        <name>Mg(2+)</name>
        <dbReference type="ChEBI" id="CHEBI:18420"/>
    </cofactor>
    <cofactor evidence="6">
        <name>Mn(2+)</name>
        <dbReference type="ChEBI" id="CHEBI:29035"/>
    </cofactor>
    <text evidence="6">Probably binds two magnesium or manganese ions per subunit.</text>
</comment>
<accession>A0AAD6UAQ0</accession>
<dbReference type="Proteomes" id="UP001222325">
    <property type="component" value="Unassembled WGS sequence"/>
</dbReference>
<feature type="domain" description="Endonuclease/exonuclease/phosphatase" evidence="9">
    <location>
        <begin position="80"/>
        <end position="316"/>
    </location>
</feature>
<keyword evidence="2 6" id="KW-0479">Metal-binding</keyword>
<evidence type="ECO:0000256" key="2">
    <source>
        <dbReference type="ARBA" id="ARBA00022723"/>
    </source>
</evidence>
<dbReference type="EMBL" id="JARJCN010000011">
    <property type="protein sequence ID" value="KAJ7096543.1"/>
    <property type="molecule type" value="Genomic_DNA"/>
</dbReference>
<dbReference type="InterPro" id="IPR005135">
    <property type="entry name" value="Endo/exonuclease/phosphatase"/>
</dbReference>
<feature type="region of interest" description="Disordered" evidence="8">
    <location>
        <begin position="34"/>
        <end position="68"/>
    </location>
</feature>
<keyword evidence="3" id="KW-0378">Hydrolase</keyword>
<dbReference type="GO" id="GO:0008311">
    <property type="term" value="F:double-stranded DNA 3'-5' DNA exonuclease activity"/>
    <property type="evidence" value="ECO:0007669"/>
    <property type="project" value="TreeGrafter"/>
</dbReference>
<feature type="binding site" evidence="6">
    <location>
        <position position="229"/>
    </location>
    <ligand>
        <name>Mg(2+)</name>
        <dbReference type="ChEBI" id="CHEBI:18420"/>
        <label>1</label>
    </ligand>
</feature>
<keyword evidence="11" id="KW-1185">Reference proteome</keyword>
<evidence type="ECO:0000259" key="9">
    <source>
        <dbReference type="Pfam" id="PF03372"/>
    </source>
</evidence>
<feature type="active site" description="Proton acceptor" evidence="5">
    <location>
        <position position="316"/>
    </location>
</feature>
<proteinExistence type="inferred from homology"/>
<dbReference type="GO" id="GO:0046872">
    <property type="term" value="F:metal ion binding"/>
    <property type="evidence" value="ECO:0007669"/>
    <property type="project" value="UniProtKB-KW"/>
</dbReference>
<evidence type="ECO:0000256" key="8">
    <source>
        <dbReference type="SAM" id="MobiDB-lite"/>
    </source>
</evidence>
<evidence type="ECO:0000256" key="3">
    <source>
        <dbReference type="ARBA" id="ARBA00022801"/>
    </source>
</evidence>
<sequence>MAGNEPDRNNEPEADDERDARYAEEWAQILQEARIQAAQRVPPEPPPDPSPARTYPGPPARVRGRAKKNMKAAVKIAALNIRGQGNTDVSHDDNKWYELWQLMREQRVGVMIVGEAHLDDDRKAAIDQLFGRVLHTDFTKHPMTANAKGVAIVLNKNMVMTGTVTTKEIVPGRALLTEMLNVDGSPLTILGIYAPNAPAENAAFWITIREYFENRPNLNKPDVMGGDFNIVEDPIDRLPPRADNTAAVDALDELKTYLGLVDGWRRTFPTTCAYTYYQSEAQGGAQSRLDRLLVKRGTFEHTFEWEMQTVGIPTDHRMVSMKLTTEDAPSVGRGRWVWPAHLMHDTALTKYIHEKGLQLQESIEELEGLEERDPEHNVQKLWMNFKKDIGDKARERAKIVVPKITKEIAALNTKLKLIEADKELTDEERKLSSMLLLQKIEQLEKKRHKDARATGRIRNRLEGEVIGSYWSQINKPSKPRDIIHRLIRTTKEDGTVEYEKDSQRMATLARNYHKKLQSDRSDTPPEVREEKITKVLERTATKVTDEQCKMLKAKLTIEDVRLALRKSANGKAPGLDGIT</sequence>
<reference evidence="10" key="1">
    <citation type="submission" date="2023-03" db="EMBL/GenBank/DDBJ databases">
        <title>Massive genome expansion in bonnet fungi (Mycena s.s.) driven by repeated elements and novel gene families across ecological guilds.</title>
        <authorList>
            <consortium name="Lawrence Berkeley National Laboratory"/>
            <person name="Harder C.B."/>
            <person name="Miyauchi S."/>
            <person name="Viragh M."/>
            <person name="Kuo A."/>
            <person name="Thoen E."/>
            <person name="Andreopoulos B."/>
            <person name="Lu D."/>
            <person name="Skrede I."/>
            <person name="Drula E."/>
            <person name="Henrissat B."/>
            <person name="Morin E."/>
            <person name="Kohler A."/>
            <person name="Barry K."/>
            <person name="LaButti K."/>
            <person name="Morin E."/>
            <person name="Salamov A."/>
            <person name="Lipzen A."/>
            <person name="Mereny Z."/>
            <person name="Hegedus B."/>
            <person name="Baldrian P."/>
            <person name="Stursova M."/>
            <person name="Weitz H."/>
            <person name="Taylor A."/>
            <person name="Grigoriev I.V."/>
            <person name="Nagy L.G."/>
            <person name="Martin F."/>
            <person name="Kauserud H."/>
        </authorList>
    </citation>
    <scope>NUCLEOTIDE SEQUENCE</scope>
    <source>
        <strain evidence="10">CBHHK173m</strain>
    </source>
</reference>
<organism evidence="10 11">
    <name type="scientific">Mycena belliarum</name>
    <dbReference type="NCBI Taxonomy" id="1033014"/>
    <lineage>
        <taxon>Eukaryota</taxon>
        <taxon>Fungi</taxon>
        <taxon>Dikarya</taxon>
        <taxon>Basidiomycota</taxon>
        <taxon>Agaricomycotina</taxon>
        <taxon>Agaricomycetes</taxon>
        <taxon>Agaricomycetidae</taxon>
        <taxon>Agaricales</taxon>
        <taxon>Marasmiineae</taxon>
        <taxon>Mycenaceae</taxon>
        <taxon>Mycena</taxon>
    </lineage>
</organism>
<comment type="caution">
    <text evidence="10">The sequence shown here is derived from an EMBL/GenBank/DDBJ whole genome shotgun (WGS) entry which is preliminary data.</text>
</comment>